<sequence>MTLKAEQMSPCSKLIYLILVAFTSLYVIRNIQSCIRGNLIGSIVAIAFLLTGIIIATYLIL</sequence>
<keyword evidence="1" id="KW-1133">Transmembrane helix</keyword>
<reference evidence="2 3" key="1">
    <citation type="submission" date="2016-10" db="EMBL/GenBank/DDBJ databases">
        <authorList>
            <person name="de Groot N.N."/>
        </authorList>
    </citation>
    <scope>NUCLEOTIDE SEQUENCE [LARGE SCALE GENOMIC DNA]</scope>
    <source>
        <strain evidence="2 3">DSM 1801</strain>
    </source>
</reference>
<protein>
    <submittedName>
        <fullName evidence="2">Uncharacterized protein</fullName>
    </submittedName>
</protein>
<feature type="transmembrane region" description="Helical" evidence="1">
    <location>
        <begin position="40"/>
        <end position="60"/>
    </location>
</feature>
<evidence type="ECO:0000313" key="2">
    <source>
        <dbReference type="EMBL" id="SET65404.1"/>
    </source>
</evidence>
<dbReference type="Proteomes" id="UP000199800">
    <property type="component" value="Unassembled WGS sequence"/>
</dbReference>
<organism evidence="2 3">
    <name type="scientific">[Clostridium] polysaccharolyticum</name>
    <dbReference type="NCBI Taxonomy" id="29364"/>
    <lineage>
        <taxon>Bacteria</taxon>
        <taxon>Bacillati</taxon>
        <taxon>Bacillota</taxon>
        <taxon>Clostridia</taxon>
        <taxon>Lachnospirales</taxon>
        <taxon>Lachnospiraceae</taxon>
    </lineage>
</organism>
<keyword evidence="1" id="KW-0812">Transmembrane</keyword>
<dbReference type="AlphaFoldDB" id="A0A1I0G3B4"/>
<name>A0A1I0G3B4_9FIRM</name>
<evidence type="ECO:0000313" key="3">
    <source>
        <dbReference type="Proteomes" id="UP000199800"/>
    </source>
</evidence>
<evidence type="ECO:0000256" key="1">
    <source>
        <dbReference type="SAM" id="Phobius"/>
    </source>
</evidence>
<feature type="transmembrane region" description="Helical" evidence="1">
    <location>
        <begin position="12"/>
        <end position="28"/>
    </location>
</feature>
<dbReference type="EMBL" id="FOHN01000046">
    <property type="protein sequence ID" value="SET65404.1"/>
    <property type="molecule type" value="Genomic_DNA"/>
</dbReference>
<proteinExistence type="predicted"/>
<accession>A0A1I0G3B4</accession>
<keyword evidence="3" id="KW-1185">Reference proteome</keyword>
<gene>
    <name evidence="2" type="ORF">SAMN04487772_1466</name>
</gene>
<keyword evidence="1" id="KW-0472">Membrane</keyword>